<dbReference type="Proteomes" id="UP001162156">
    <property type="component" value="Unassembled WGS sequence"/>
</dbReference>
<evidence type="ECO:0000313" key="2">
    <source>
        <dbReference type="Proteomes" id="UP001162156"/>
    </source>
</evidence>
<keyword evidence="2" id="KW-1185">Reference proteome</keyword>
<dbReference type="EMBL" id="JANEYF010005400">
    <property type="protein sequence ID" value="KAJ8928328.1"/>
    <property type="molecule type" value="Genomic_DNA"/>
</dbReference>
<accession>A0AAV8WP79</accession>
<reference evidence="1" key="1">
    <citation type="journal article" date="2023" name="Insect Mol. Biol.">
        <title>Genome sequencing provides insights into the evolution of gene families encoding plant cell wall-degrading enzymes in longhorned beetles.</title>
        <authorList>
            <person name="Shin N.R."/>
            <person name="Okamura Y."/>
            <person name="Kirsch R."/>
            <person name="Pauchet Y."/>
        </authorList>
    </citation>
    <scope>NUCLEOTIDE SEQUENCE</scope>
    <source>
        <strain evidence="1">RBIC_L_NR</strain>
    </source>
</reference>
<evidence type="ECO:0000313" key="1">
    <source>
        <dbReference type="EMBL" id="KAJ8928328.1"/>
    </source>
</evidence>
<gene>
    <name evidence="1" type="ORF">NQ314_019125</name>
</gene>
<dbReference type="AlphaFoldDB" id="A0AAV8WP79"/>
<proteinExistence type="predicted"/>
<name>A0AAV8WP79_9CUCU</name>
<comment type="caution">
    <text evidence="1">The sequence shown here is derived from an EMBL/GenBank/DDBJ whole genome shotgun (WGS) entry which is preliminary data.</text>
</comment>
<organism evidence="1 2">
    <name type="scientific">Rhamnusium bicolor</name>
    <dbReference type="NCBI Taxonomy" id="1586634"/>
    <lineage>
        <taxon>Eukaryota</taxon>
        <taxon>Metazoa</taxon>
        <taxon>Ecdysozoa</taxon>
        <taxon>Arthropoda</taxon>
        <taxon>Hexapoda</taxon>
        <taxon>Insecta</taxon>
        <taxon>Pterygota</taxon>
        <taxon>Neoptera</taxon>
        <taxon>Endopterygota</taxon>
        <taxon>Coleoptera</taxon>
        <taxon>Polyphaga</taxon>
        <taxon>Cucujiformia</taxon>
        <taxon>Chrysomeloidea</taxon>
        <taxon>Cerambycidae</taxon>
        <taxon>Lepturinae</taxon>
        <taxon>Rhagiini</taxon>
        <taxon>Rhamnusium</taxon>
    </lineage>
</organism>
<protein>
    <submittedName>
        <fullName evidence="1">Uncharacterized protein</fullName>
    </submittedName>
</protein>
<feature type="non-terminal residue" evidence="1">
    <location>
        <position position="1"/>
    </location>
</feature>
<sequence length="290" mass="33212">IDLFRDGEHFSTFSTRNFLDHYADDSTSLDGVHDFSTNNQYDWDMENEREINGDIALIPVSSSICETMNNISESPPCNDDFQKIMNDWQHDVCWEYSSGKVREIGSEDFSIDDPIIIPEENNDETVEQKSSPLHEILNLPSSSTFDITTYLNEEEPKPVQNVPVRKPKAGMKKIDLKAQRYIVEEDEDDVDVETISECGNSPVLEAVDLNSLLEQFEATEMPEVPSNFIENSPDLKATYEKVIIKEEPIDTFTENSFTDKNNVKCKPEVVKVKKEPMEKDVLKIKKRICN</sequence>